<dbReference type="RefSeq" id="WP_112675921.1">
    <property type="nucleotide sequence ID" value="NZ_PYAG01000009.1"/>
</dbReference>
<reference evidence="1 2" key="1">
    <citation type="submission" date="2018-03" db="EMBL/GenBank/DDBJ databases">
        <title>Defining the species Micromonospora saelicesensis and Micromonospora noduli under the framework of genomics.</title>
        <authorList>
            <person name="Riesco R."/>
            <person name="Trujillo M.E."/>
        </authorList>
    </citation>
    <scope>NUCLEOTIDE SEQUENCE [LARGE SCALE GENOMIC DNA]</scope>
    <source>
        <strain evidence="1 2">PSN13</strain>
    </source>
</reference>
<protein>
    <submittedName>
        <fullName evidence="1">Uncharacterized protein</fullName>
    </submittedName>
</protein>
<proteinExistence type="predicted"/>
<accession>A0A328NWL3</accession>
<dbReference type="EMBL" id="PYAG01000009">
    <property type="protein sequence ID" value="RAO35919.1"/>
    <property type="molecule type" value="Genomic_DNA"/>
</dbReference>
<name>A0A328NWL3_9ACTN</name>
<sequence length="123" mass="14021">MISETFDARGGLTYVDRLDFTRGNPLRAVRRMVWPTVKLHADDSTLTFTWRTGSDTLEHFSVAALGHHPFHRRFPVPATAVSFDVDGRDQILLFWTPRAGAVLRALDKLGWDAEQPEPWTPYV</sequence>
<dbReference type="Proteomes" id="UP000249419">
    <property type="component" value="Unassembled WGS sequence"/>
</dbReference>
<comment type="caution">
    <text evidence="1">The sequence shown here is derived from an EMBL/GenBank/DDBJ whole genome shotgun (WGS) entry which is preliminary data.</text>
</comment>
<evidence type="ECO:0000313" key="2">
    <source>
        <dbReference type="Proteomes" id="UP000249419"/>
    </source>
</evidence>
<organism evidence="1 2">
    <name type="scientific">Micromonospora saelicesensis</name>
    <dbReference type="NCBI Taxonomy" id="285676"/>
    <lineage>
        <taxon>Bacteria</taxon>
        <taxon>Bacillati</taxon>
        <taxon>Actinomycetota</taxon>
        <taxon>Actinomycetes</taxon>
        <taxon>Micromonosporales</taxon>
        <taxon>Micromonosporaceae</taxon>
        <taxon>Micromonospora</taxon>
    </lineage>
</organism>
<gene>
    <name evidence="1" type="ORF">PSN13_02343</name>
</gene>
<dbReference type="AlphaFoldDB" id="A0A328NWL3"/>
<evidence type="ECO:0000313" key="1">
    <source>
        <dbReference type="EMBL" id="RAO35919.1"/>
    </source>
</evidence>